<evidence type="ECO:0000313" key="8">
    <source>
        <dbReference type="Proteomes" id="UP000193920"/>
    </source>
</evidence>
<dbReference type="AlphaFoldDB" id="A0A1Y2AD22"/>
<dbReference type="PROSITE" id="PS50030">
    <property type="entry name" value="UBA"/>
    <property type="match status" value="1"/>
</dbReference>
<dbReference type="InterPro" id="IPR035952">
    <property type="entry name" value="Rhomboid-like_sf"/>
</dbReference>
<dbReference type="GO" id="GO:0004252">
    <property type="term" value="F:serine-type endopeptidase activity"/>
    <property type="evidence" value="ECO:0007669"/>
    <property type="project" value="TreeGrafter"/>
</dbReference>
<evidence type="ECO:0000256" key="1">
    <source>
        <dbReference type="ARBA" id="ARBA00004141"/>
    </source>
</evidence>
<feature type="transmembrane region" description="Helical" evidence="5">
    <location>
        <begin position="172"/>
        <end position="193"/>
    </location>
</feature>
<comment type="caution">
    <text evidence="7">The sequence shown here is derived from an EMBL/GenBank/DDBJ whole genome shotgun (WGS) entry which is preliminary data.</text>
</comment>
<gene>
    <name evidence="7" type="ORF">LY90DRAFT_676790</name>
</gene>
<organism evidence="7 8">
    <name type="scientific">Neocallimastix californiae</name>
    <dbReference type="NCBI Taxonomy" id="1754190"/>
    <lineage>
        <taxon>Eukaryota</taxon>
        <taxon>Fungi</taxon>
        <taxon>Fungi incertae sedis</taxon>
        <taxon>Chytridiomycota</taxon>
        <taxon>Chytridiomycota incertae sedis</taxon>
        <taxon>Neocallimastigomycetes</taxon>
        <taxon>Neocallimastigales</taxon>
        <taxon>Neocallimastigaceae</taxon>
        <taxon>Neocallimastix</taxon>
    </lineage>
</organism>
<proteinExistence type="predicted"/>
<keyword evidence="3 5" id="KW-1133">Transmembrane helix</keyword>
<evidence type="ECO:0000256" key="2">
    <source>
        <dbReference type="ARBA" id="ARBA00022692"/>
    </source>
</evidence>
<feature type="transmembrane region" description="Helical" evidence="5">
    <location>
        <begin position="88"/>
        <end position="109"/>
    </location>
</feature>
<dbReference type="InterPro" id="IPR009060">
    <property type="entry name" value="UBA-like_sf"/>
</dbReference>
<dbReference type="GO" id="GO:0016020">
    <property type="term" value="C:membrane"/>
    <property type="evidence" value="ECO:0007669"/>
    <property type="project" value="UniProtKB-SubCell"/>
</dbReference>
<protein>
    <recommendedName>
        <fullName evidence="6">UBA domain-containing protein</fullName>
    </recommendedName>
</protein>
<accession>A0A1Y2AD22</accession>
<evidence type="ECO:0000256" key="4">
    <source>
        <dbReference type="ARBA" id="ARBA00023136"/>
    </source>
</evidence>
<dbReference type="STRING" id="1754190.A0A1Y2AD22"/>
<evidence type="ECO:0000256" key="3">
    <source>
        <dbReference type="ARBA" id="ARBA00022989"/>
    </source>
</evidence>
<keyword evidence="2 5" id="KW-0812">Transmembrane</keyword>
<dbReference type="InterPro" id="IPR015940">
    <property type="entry name" value="UBA"/>
</dbReference>
<dbReference type="OrthoDB" id="272778at2759"/>
<dbReference type="SUPFAM" id="SSF46934">
    <property type="entry name" value="UBA-like"/>
    <property type="match status" value="1"/>
</dbReference>
<feature type="transmembrane region" description="Helical" evidence="5">
    <location>
        <begin position="59"/>
        <end position="76"/>
    </location>
</feature>
<keyword evidence="4 5" id="KW-0472">Membrane</keyword>
<keyword evidence="8" id="KW-1185">Reference proteome</keyword>
<dbReference type="SUPFAM" id="SSF144091">
    <property type="entry name" value="Rhomboid-like"/>
    <property type="match status" value="1"/>
</dbReference>
<evidence type="ECO:0000259" key="6">
    <source>
        <dbReference type="PROSITE" id="PS50030"/>
    </source>
</evidence>
<dbReference type="SMART" id="SM00165">
    <property type="entry name" value="UBA"/>
    <property type="match status" value="1"/>
</dbReference>
<feature type="domain" description="UBA" evidence="6">
    <location>
        <begin position="239"/>
        <end position="280"/>
    </location>
</feature>
<sequence length="280" mass="31889">MLASGFKGFTNASVTKLFMVAFSVHTFLSSIMDTRHTHHLQYTNLERHQYHKIITKNSVFSNSGSLLFGLLLLYQFRILERQRGSSKFICYIITIGILSSTFETLYIIITNSLNIKTIIPSGPYGIIASTLYLYYKTVPVSFTMKVLGITFSDKFFSYLLAFQLYLSESISTLPSLVIGIISGILYNLNILGIKSWRFPILIRSFFKKYIAPIVDTKKPRSLSIPTQNTNVPYRAQTTTPNEEYIKLLKDMGFKNEERIKRALIQSNNDPTRATGILINS</sequence>
<reference evidence="7 8" key="1">
    <citation type="submission" date="2016-08" db="EMBL/GenBank/DDBJ databases">
        <title>A Parts List for Fungal Cellulosomes Revealed by Comparative Genomics.</title>
        <authorList>
            <consortium name="DOE Joint Genome Institute"/>
            <person name="Haitjema C.H."/>
            <person name="Gilmore S.P."/>
            <person name="Henske J.K."/>
            <person name="Solomon K.V."/>
            <person name="De Groot R."/>
            <person name="Kuo A."/>
            <person name="Mondo S.J."/>
            <person name="Salamov A.A."/>
            <person name="Labutti K."/>
            <person name="Zhao Z."/>
            <person name="Chiniquy J."/>
            <person name="Barry K."/>
            <person name="Brewer H.M."/>
            <person name="Purvine S.O."/>
            <person name="Wright A.T."/>
            <person name="Boxma B."/>
            <person name="Van Alen T."/>
            <person name="Hackstein J.H."/>
            <person name="Baker S.E."/>
            <person name="Grigoriev I.V."/>
            <person name="O'Malley M.A."/>
        </authorList>
    </citation>
    <scope>NUCLEOTIDE SEQUENCE [LARGE SCALE GENOMIC DNA]</scope>
    <source>
        <strain evidence="7 8">G1</strain>
    </source>
</reference>
<dbReference type="Gene3D" id="1.10.8.10">
    <property type="entry name" value="DNA helicase RuvA subunit, C-terminal domain"/>
    <property type="match status" value="1"/>
</dbReference>
<dbReference type="EMBL" id="MCOG01000291">
    <property type="protein sequence ID" value="ORY20421.1"/>
    <property type="molecule type" value="Genomic_DNA"/>
</dbReference>
<dbReference type="PANTHER" id="PTHR43066">
    <property type="entry name" value="RHOMBOID-RELATED PROTEIN"/>
    <property type="match status" value="1"/>
</dbReference>
<feature type="transmembrane region" description="Helical" evidence="5">
    <location>
        <begin position="12"/>
        <end position="32"/>
    </location>
</feature>
<evidence type="ECO:0000256" key="5">
    <source>
        <dbReference type="SAM" id="Phobius"/>
    </source>
</evidence>
<dbReference type="Pfam" id="PF00627">
    <property type="entry name" value="UBA"/>
    <property type="match status" value="1"/>
</dbReference>
<evidence type="ECO:0000313" key="7">
    <source>
        <dbReference type="EMBL" id="ORY20421.1"/>
    </source>
</evidence>
<name>A0A1Y2AD22_9FUNG</name>
<dbReference type="Gene3D" id="1.20.1540.10">
    <property type="entry name" value="Rhomboid-like"/>
    <property type="match status" value="1"/>
</dbReference>
<dbReference type="Proteomes" id="UP000193920">
    <property type="component" value="Unassembled WGS sequence"/>
</dbReference>
<dbReference type="PANTHER" id="PTHR43066:SF21">
    <property type="entry name" value="UBIQUITIN-ASSOCIATED DOMAIN-CONTAINING PROTEIN 2"/>
    <property type="match status" value="1"/>
</dbReference>
<comment type="subcellular location">
    <subcellularLocation>
        <location evidence="1">Membrane</location>
        <topology evidence="1">Multi-pass membrane protein</topology>
    </subcellularLocation>
</comment>